<dbReference type="EMBL" id="UINC01058653">
    <property type="protein sequence ID" value="SVB81165.1"/>
    <property type="molecule type" value="Genomic_DNA"/>
</dbReference>
<dbReference type="PROSITE" id="PS01148">
    <property type="entry name" value="UPF0033"/>
    <property type="match status" value="1"/>
</dbReference>
<dbReference type="InterPro" id="IPR001455">
    <property type="entry name" value="TusA-like"/>
</dbReference>
<dbReference type="InterPro" id="IPR036868">
    <property type="entry name" value="TusA-like_sf"/>
</dbReference>
<evidence type="ECO:0000259" key="1">
    <source>
        <dbReference type="PROSITE" id="PS01148"/>
    </source>
</evidence>
<evidence type="ECO:0000313" key="2">
    <source>
        <dbReference type="EMBL" id="SVB81165.1"/>
    </source>
</evidence>
<sequence>MSTNPNIVTVDVRGEICPAPLIKATEAIRAAGNGQEIEVLIDFQPAVLAVTMAALKEGWNIQIRWTGTSEWSVHLTPVK</sequence>
<organism evidence="2">
    <name type="scientific">marine metagenome</name>
    <dbReference type="NCBI Taxonomy" id="408172"/>
    <lineage>
        <taxon>unclassified sequences</taxon>
        <taxon>metagenomes</taxon>
        <taxon>ecological metagenomes</taxon>
    </lineage>
</organism>
<feature type="domain" description="UPF0033" evidence="1">
    <location>
        <begin position="10"/>
        <end position="34"/>
    </location>
</feature>
<dbReference type="CDD" id="cd00291">
    <property type="entry name" value="SirA_YedF_YeeD"/>
    <property type="match status" value="1"/>
</dbReference>
<reference evidence="2" key="1">
    <citation type="submission" date="2018-05" db="EMBL/GenBank/DDBJ databases">
        <authorList>
            <person name="Lanie J.A."/>
            <person name="Ng W.-L."/>
            <person name="Kazmierczak K.M."/>
            <person name="Andrzejewski T.M."/>
            <person name="Davidsen T.M."/>
            <person name="Wayne K.J."/>
            <person name="Tettelin H."/>
            <person name="Glass J.I."/>
            <person name="Rusch D."/>
            <person name="Podicherti R."/>
            <person name="Tsui H.-C.T."/>
            <person name="Winkler M.E."/>
        </authorList>
    </citation>
    <scope>NUCLEOTIDE SEQUENCE</scope>
</reference>
<dbReference type="SUPFAM" id="SSF64307">
    <property type="entry name" value="SirA-like"/>
    <property type="match status" value="1"/>
</dbReference>
<dbReference type="Gene3D" id="3.30.110.40">
    <property type="entry name" value="TusA-like domain"/>
    <property type="match status" value="1"/>
</dbReference>
<proteinExistence type="predicted"/>
<accession>A0A382H204</accession>
<protein>
    <recommendedName>
        <fullName evidence="1">UPF0033 domain-containing protein</fullName>
    </recommendedName>
</protein>
<name>A0A382H204_9ZZZZ</name>
<dbReference type="Pfam" id="PF01206">
    <property type="entry name" value="TusA"/>
    <property type="match status" value="1"/>
</dbReference>
<gene>
    <name evidence="2" type="ORF">METZ01_LOCUS234019</name>
</gene>
<dbReference type="AlphaFoldDB" id="A0A382H204"/>